<evidence type="ECO:0000313" key="3">
    <source>
        <dbReference type="EMBL" id="KAF3857988.1"/>
    </source>
</evidence>
<feature type="domain" description="UPAR/Ly6" evidence="2">
    <location>
        <begin position="86"/>
        <end position="158"/>
    </location>
</feature>
<evidence type="ECO:0000313" key="4">
    <source>
        <dbReference type="Proteomes" id="UP000518266"/>
    </source>
</evidence>
<feature type="chain" id="PRO_5029613440" description="UPAR/Ly6 domain-containing protein" evidence="1">
    <location>
        <begin position="29"/>
        <end position="160"/>
    </location>
</feature>
<comment type="caution">
    <text evidence="3">The sequence shown here is derived from an EMBL/GenBank/DDBJ whole genome shotgun (WGS) entry which is preliminary data.</text>
</comment>
<proteinExistence type="predicted"/>
<keyword evidence="1" id="KW-0732">Signal</keyword>
<dbReference type="OrthoDB" id="8846122at2759"/>
<sequence length="160" mass="17223">MGIPALEFGVLSMLQNVLLALEVWVVIADVGSALHTDRVDPVHEATVLEVVTVAADLQLPPAAVLNRTMKFLVLALTVALLFTAGQTLDCHHCFSKKAGGACDLSVETCKPGKDACAAASFLRPPHGQYQKCMALEDCEMLKMNSYIDINCCIEDMCNTL</sequence>
<dbReference type="SUPFAM" id="SSF57302">
    <property type="entry name" value="Snake toxin-like"/>
    <property type="match status" value="1"/>
</dbReference>
<dbReference type="InterPro" id="IPR045860">
    <property type="entry name" value="Snake_toxin-like_sf"/>
</dbReference>
<dbReference type="CDD" id="cd23611">
    <property type="entry name" value="TFP_LU_ECD_THFP5"/>
    <property type="match status" value="1"/>
</dbReference>
<dbReference type="GO" id="GO:0098552">
    <property type="term" value="C:side of membrane"/>
    <property type="evidence" value="ECO:0007669"/>
    <property type="project" value="UniProtKB-KW"/>
</dbReference>
<dbReference type="InterPro" id="IPR016054">
    <property type="entry name" value="LY6_UPA_recep-like"/>
</dbReference>
<evidence type="ECO:0000256" key="1">
    <source>
        <dbReference type="SAM" id="SignalP"/>
    </source>
</evidence>
<feature type="signal peptide" evidence="1">
    <location>
        <begin position="1"/>
        <end position="28"/>
    </location>
</feature>
<keyword evidence="4" id="KW-1185">Reference proteome</keyword>
<dbReference type="EMBL" id="JAAKFY010000004">
    <property type="protein sequence ID" value="KAF3857988.1"/>
    <property type="molecule type" value="Genomic_DNA"/>
</dbReference>
<protein>
    <recommendedName>
        <fullName evidence="2">UPAR/Ly6 domain-containing protein</fullName>
    </recommendedName>
</protein>
<name>A0A7J5ZCC0_DISMA</name>
<gene>
    <name evidence="3" type="ORF">F7725_011189</name>
</gene>
<organism evidence="3 4">
    <name type="scientific">Dissostichus mawsoni</name>
    <name type="common">Antarctic cod</name>
    <dbReference type="NCBI Taxonomy" id="36200"/>
    <lineage>
        <taxon>Eukaryota</taxon>
        <taxon>Metazoa</taxon>
        <taxon>Chordata</taxon>
        <taxon>Craniata</taxon>
        <taxon>Vertebrata</taxon>
        <taxon>Euteleostomi</taxon>
        <taxon>Actinopterygii</taxon>
        <taxon>Neopterygii</taxon>
        <taxon>Teleostei</taxon>
        <taxon>Neoteleostei</taxon>
        <taxon>Acanthomorphata</taxon>
        <taxon>Eupercaria</taxon>
        <taxon>Perciformes</taxon>
        <taxon>Notothenioidei</taxon>
        <taxon>Nototheniidae</taxon>
        <taxon>Dissostichus</taxon>
    </lineage>
</organism>
<accession>A0A7J5ZCC0</accession>
<dbReference type="AlphaFoldDB" id="A0A7J5ZCC0"/>
<dbReference type="Gene3D" id="2.10.60.10">
    <property type="entry name" value="CD59"/>
    <property type="match status" value="1"/>
</dbReference>
<evidence type="ECO:0000259" key="2">
    <source>
        <dbReference type="Pfam" id="PF00021"/>
    </source>
</evidence>
<dbReference type="Pfam" id="PF00021">
    <property type="entry name" value="UPAR_LY6"/>
    <property type="match status" value="1"/>
</dbReference>
<dbReference type="Proteomes" id="UP000518266">
    <property type="component" value="Unassembled WGS sequence"/>
</dbReference>
<reference evidence="3 4" key="1">
    <citation type="submission" date="2020-03" db="EMBL/GenBank/DDBJ databases">
        <title>Dissostichus mawsoni Genome sequencing and assembly.</title>
        <authorList>
            <person name="Park H."/>
        </authorList>
    </citation>
    <scope>NUCLEOTIDE SEQUENCE [LARGE SCALE GENOMIC DNA]</scope>
    <source>
        <strain evidence="3">DM0001</strain>
        <tissue evidence="3">Muscle</tissue>
    </source>
</reference>